<sequence>MTSRVILISPASNPALRRTRFDDGASLDAAGAARAASAAGSLPAADRVHVSPTVRCRETAAALGLAGPSGPAAELAAWDMGRWRGRTLDEVTAAEPAAVALWLADPGAAPHGGESVRDLCARVARWLADCGGQDGRTLAVVEPEVVRAVVVGVLGAPEAAFWRVDVPPLAATELSGRSGRWNLRLGRTLGTPGAADAP</sequence>
<comment type="caution">
    <text evidence="1">The sequence shown here is derived from an EMBL/GenBank/DDBJ whole genome shotgun (WGS) entry which is preliminary data.</text>
</comment>
<proteinExistence type="predicted"/>
<evidence type="ECO:0000313" key="2">
    <source>
        <dbReference type="Proteomes" id="UP000288351"/>
    </source>
</evidence>
<gene>
    <name evidence="1" type="ORF">SALB_02089</name>
</gene>
<organism evidence="1 2">
    <name type="scientific">Streptomyces noursei</name>
    <name type="common">Streptomyces albulus</name>
    <dbReference type="NCBI Taxonomy" id="1971"/>
    <lineage>
        <taxon>Bacteria</taxon>
        <taxon>Bacillati</taxon>
        <taxon>Actinomycetota</taxon>
        <taxon>Actinomycetes</taxon>
        <taxon>Kitasatosporales</taxon>
        <taxon>Streptomycetaceae</taxon>
        <taxon>Streptomyces</taxon>
    </lineage>
</organism>
<dbReference type="InterPro" id="IPR013078">
    <property type="entry name" value="His_Pase_superF_clade-1"/>
</dbReference>
<dbReference type="Pfam" id="PF00300">
    <property type="entry name" value="His_Phos_1"/>
    <property type="match status" value="1"/>
</dbReference>
<accession>A0A401QVJ6</accession>
<dbReference type="AlphaFoldDB" id="A0A401QVJ6"/>
<dbReference type="Proteomes" id="UP000288351">
    <property type="component" value="Unassembled WGS sequence"/>
</dbReference>
<dbReference type="EMBL" id="BHXC01000006">
    <property type="protein sequence ID" value="GCB89414.1"/>
    <property type="molecule type" value="Genomic_DNA"/>
</dbReference>
<dbReference type="RefSeq" id="WP_016577129.1">
    <property type="nucleotide sequence ID" value="NZ_BHXC01000006.1"/>
</dbReference>
<dbReference type="SUPFAM" id="SSF53254">
    <property type="entry name" value="Phosphoglycerate mutase-like"/>
    <property type="match status" value="1"/>
</dbReference>
<evidence type="ECO:0000313" key="1">
    <source>
        <dbReference type="EMBL" id="GCB89414.1"/>
    </source>
</evidence>
<reference evidence="1 2" key="1">
    <citation type="journal article" date="2019" name="Microbiol. Resour. Announc.">
        <title>Draft Genome Sequence of the Most Traditional epsilon-Poly-l-Lysine Producer, Streptomyces albulus NBRC14147.</title>
        <authorList>
            <person name="Yamanaka K."/>
            <person name="Hamano Y."/>
        </authorList>
    </citation>
    <scope>NUCLEOTIDE SEQUENCE [LARGE SCALE GENOMIC DNA]</scope>
    <source>
        <strain evidence="1 2">NBRC 14147</strain>
    </source>
</reference>
<protein>
    <submittedName>
        <fullName evidence="1">Phosphoglycerate mutase</fullName>
    </submittedName>
</protein>
<dbReference type="Gene3D" id="3.40.50.1240">
    <property type="entry name" value="Phosphoglycerate mutase-like"/>
    <property type="match status" value="1"/>
</dbReference>
<dbReference type="InterPro" id="IPR029033">
    <property type="entry name" value="His_PPase_superfam"/>
</dbReference>
<name>A0A401QVJ6_STRNR</name>